<dbReference type="FunFam" id="1.10.10.2100:FF:000002">
    <property type="entry name" value="cell growth-regulating nucleolar protein-like"/>
    <property type="match status" value="1"/>
</dbReference>
<dbReference type="PANTHER" id="PTHR22747:SF18">
    <property type="entry name" value="GEO09167P1-RELATED"/>
    <property type="match status" value="1"/>
</dbReference>
<dbReference type="Gene3D" id="2.60.120.340">
    <property type="entry name" value="Nucleoplasmin core domain"/>
    <property type="match status" value="1"/>
</dbReference>
<dbReference type="GO" id="GO:0005737">
    <property type="term" value="C:cytoplasm"/>
    <property type="evidence" value="ECO:0007669"/>
    <property type="project" value="TreeGrafter"/>
</dbReference>
<gene>
    <name evidence="6" type="ORF">GBAR_LOCUS9174</name>
</gene>
<dbReference type="GO" id="GO:0042393">
    <property type="term" value="F:histone binding"/>
    <property type="evidence" value="ECO:0007669"/>
    <property type="project" value="TreeGrafter"/>
</dbReference>
<accession>A0AA35RQZ6</accession>
<dbReference type="SUPFAM" id="SSF69203">
    <property type="entry name" value="Nucleoplasmin-like core domain"/>
    <property type="match status" value="1"/>
</dbReference>
<dbReference type="GO" id="GO:0005654">
    <property type="term" value="C:nucleoplasm"/>
    <property type="evidence" value="ECO:0007669"/>
    <property type="project" value="TreeGrafter"/>
</dbReference>
<comment type="caution">
    <text evidence="6">The sequence shown here is derived from an EMBL/GenBank/DDBJ whole genome shotgun (WGS) entry which is preliminary data.</text>
</comment>
<dbReference type="InterPro" id="IPR024057">
    <property type="entry name" value="Nucleoplasmin_core_dom"/>
</dbReference>
<dbReference type="EMBL" id="CASHTH010001386">
    <property type="protein sequence ID" value="CAI8014687.1"/>
    <property type="molecule type" value="Genomic_DNA"/>
</dbReference>
<evidence type="ECO:0000313" key="6">
    <source>
        <dbReference type="EMBL" id="CAI8014687.1"/>
    </source>
</evidence>
<comment type="similarity">
    <text evidence="2">Belongs to the nucleoplasmin family.</text>
</comment>
<evidence type="ECO:0000259" key="5">
    <source>
        <dbReference type="Pfam" id="PF03066"/>
    </source>
</evidence>
<feature type="domain" description="Nucleoplasmin core" evidence="5">
    <location>
        <begin position="16"/>
        <end position="117"/>
    </location>
</feature>
<dbReference type="Proteomes" id="UP001174909">
    <property type="component" value="Unassembled WGS sequence"/>
</dbReference>
<protein>
    <submittedName>
        <fullName evidence="6">Nucleoplasmin-like protein ANO39</fullName>
    </submittedName>
</protein>
<feature type="region of interest" description="Disordered" evidence="4">
    <location>
        <begin position="125"/>
        <end position="255"/>
    </location>
</feature>
<evidence type="ECO:0000256" key="3">
    <source>
        <dbReference type="ARBA" id="ARBA00023242"/>
    </source>
</evidence>
<dbReference type="GO" id="GO:0003682">
    <property type="term" value="F:chromatin binding"/>
    <property type="evidence" value="ECO:0007669"/>
    <property type="project" value="TreeGrafter"/>
</dbReference>
<organism evidence="6 7">
    <name type="scientific">Geodia barretti</name>
    <name type="common">Barrett's horny sponge</name>
    <dbReference type="NCBI Taxonomy" id="519541"/>
    <lineage>
        <taxon>Eukaryota</taxon>
        <taxon>Metazoa</taxon>
        <taxon>Porifera</taxon>
        <taxon>Demospongiae</taxon>
        <taxon>Heteroscleromorpha</taxon>
        <taxon>Tetractinellida</taxon>
        <taxon>Astrophorina</taxon>
        <taxon>Geodiidae</taxon>
        <taxon>Geodia</taxon>
    </lineage>
</organism>
<evidence type="ECO:0000256" key="2">
    <source>
        <dbReference type="ARBA" id="ARBA00010744"/>
    </source>
</evidence>
<keyword evidence="3" id="KW-0539">Nucleus</keyword>
<dbReference type="GO" id="GO:0006338">
    <property type="term" value="P:chromatin remodeling"/>
    <property type="evidence" value="ECO:0007669"/>
    <property type="project" value="TreeGrafter"/>
</dbReference>
<dbReference type="InterPro" id="IPR036824">
    <property type="entry name" value="Nucleoplasmin_core_dom_sf"/>
</dbReference>
<evidence type="ECO:0000256" key="1">
    <source>
        <dbReference type="ARBA" id="ARBA00004123"/>
    </source>
</evidence>
<dbReference type="AlphaFoldDB" id="A0AA35RQZ6"/>
<keyword evidence="7" id="KW-1185">Reference proteome</keyword>
<dbReference type="PANTHER" id="PTHR22747">
    <property type="entry name" value="NUCLEOPLASMIN"/>
    <property type="match status" value="1"/>
</dbReference>
<feature type="compositionally biased region" description="Polar residues" evidence="4">
    <location>
        <begin position="227"/>
        <end position="240"/>
    </location>
</feature>
<feature type="compositionally biased region" description="Acidic residues" evidence="4">
    <location>
        <begin position="179"/>
        <end position="201"/>
    </location>
</feature>
<dbReference type="GO" id="GO:0003723">
    <property type="term" value="F:RNA binding"/>
    <property type="evidence" value="ECO:0007669"/>
    <property type="project" value="TreeGrafter"/>
</dbReference>
<evidence type="ECO:0000313" key="7">
    <source>
        <dbReference type="Proteomes" id="UP001174909"/>
    </source>
</evidence>
<name>A0AA35RQZ6_GEOBA</name>
<dbReference type="GO" id="GO:0005730">
    <property type="term" value="C:nucleolus"/>
    <property type="evidence" value="ECO:0007669"/>
    <property type="project" value="TreeGrafter"/>
</dbReference>
<dbReference type="Pfam" id="PF03066">
    <property type="entry name" value="Nucleoplasmin"/>
    <property type="match status" value="1"/>
</dbReference>
<reference evidence="6" key="1">
    <citation type="submission" date="2023-03" db="EMBL/GenBank/DDBJ databases">
        <authorList>
            <person name="Steffen K."/>
            <person name="Cardenas P."/>
        </authorList>
    </citation>
    <scope>NUCLEOTIDE SEQUENCE</scope>
</reference>
<evidence type="ECO:0000256" key="4">
    <source>
        <dbReference type="SAM" id="MobiDB-lite"/>
    </source>
</evidence>
<dbReference type="InterPro" id="IPR004301">
    <property type="entry name" value="Nucleoplasmin"/>
</dbReference>
<feature type="compositionally biased region" description="Acidic residues" evidence="4">
    <location>
        <begin position="126"/>
        <end position="139"/>
    </location>
</feature>
<dbReference type="Gene3D" id="1.10.10.2100">
    <property type="match status" value="1"/>
</dbReference>
<feature type="compositionally biased region" description="Basic and acidic residues" evidence="4">
    <location>
        <begin position="166"/>
        <end position="178"/>
    </location>
</feature>
<comment type="subcellular location">
    <subcellularLocation>
        <location evidence="1">Nucleus</location>
    </subcellularLocation>
</comment>
<proteinExistence type="inferred from homology"/>
<sequence>MMDDESSIEMGPLVEFWGVELSGKCKSVTWPGSEEEFEPDVTVRLELRQACLGAKAKVGERNVVELTAEDEEGDKATHSIVSLTVGGTEQSPLFLDIIPPVTFNLAAGSGPIHIVGNVYTELGELPSDDEESDEEDEFSNNEVVRRRKRTADSPPRKLAKTRKRVKENGDGKDTVLENERDEEEEEEEEESDEEDESEEESEHEKDDKPPQKALSKTPQPPKASKMSGKTSFSAPNTPEQKSAKKGSSKLPMNMGDMKEKLKKTPNLPKKLDKFNNYIQQNFKVTDDKVKKQLWEFAQKARVTK</sequence>